<dbReference type="PROSITE" id="PS51257">
    <property type="entry name" value="PROKAR_LIPOPROTEIN"/>
    <property type="match status" value="1"/>
</dbReference>
<proteinExistence type="predicted"/>
<dbReference type="GO" id="GO:1904680">
    <property type="term" value="F:peptide transmembrane transporter activity"/>
    <property type="evidence" value="ECO:0007669"/>
    <property type="project" value="TreeGrafter"/>
</dbReference>
<dbReference type="Proteomes" id="UP000199126">
    <property type="component" value="Unassembled WGS sequence"/>
</dbReference>
<dbReference type="RefSeq" id="WP_089826221.1">
    <property type="nucleotide sequence ID" value="NZ_FODV01000011.1"/>
</dbReference>
<keyword evidence="1" id="KW-0732">Signal</keyword>
<dbReference type="OrthoDB" id="233597at2157"/>
<dbReference type="PANTHER" id="PTHR30290:SF38">
    <property type="entry name" value="D,D-DIPEPTIDE-BINDING PERIPLASMIC PROTEIN DDPA-RELATED"/>
    <property type="match status" value="1"/>
</dbReference>
<evidence type="ECO:0000313" key="4">
    <source>
        <dbReference type="EMBL" id="SEP02876.1"/>
    </source>
</evidence>
<dbReference type="PANTHER" id="PTHR30290">
    <property type="entry name" value="PERIPLASMIC BINDING COMPONENT OF ABC TRANSPORTER"/>
    <property type="match status" value="1"/>
</dbReference>
<protein>
    <submittedName>
        <fullName evidence="4">Extracellular solute-binding protein, family 5 Middle</fullName>
    </submittedName>
</protein>
<dbReference type="AlphaFoldDB" id="A0A1H8UIF3"/>
<keyword evidence="5" id="KW-1185">Reference proteome</keyword>
<evidence type="ECO:0000313" key="5">
    <source>
        <dbReference type="Proteomes" id="UP000199126"/>
    </source>
</evidence>
<feature type="region of interest" description="Disordered" evidence="2">
    <location>
        <begin position="32"/>
        <end position="79"/>
    </location>
</feature>
<dbReference type="Gene3D" id="3.40.190.10">
    <property type="entry name" value="Periplasmic binding protein-like II"/>
    <property type="match status" value="1"/>
</dbReference>
<dbReference type="InterPro" id="IPR000914">
    <property type="entry name" value="SBP_5_dom"/>
</dbReference>
<feature type="domain" description="Solute-binding protein family 5" evidence="3">
    <location>
        <begin position="120"/>
        <end position="484"/>
    </location>
</feature>
<dbReference type="GO" id="GO:0015833">
    <property type="term" value="P:peptide transport"/>
    <property type="evidence" value="ECO:0007669"/>
    <property type="project" value="TreeGrafter"/>
</dbReference>
<dbReference type="Pfam" id="PF00496">
    <property type="entry name" value="SBP_bac_5"/>
    <property type="match status" value="1"/>
</dbReference>
<dbReference type="InterPro" id="IPR039424">
    <property type="entry name" value="SBP_5"/>
</dbReference>
<gene>
    <name evidence="4" type="ORF">SAMN04487948_11153</name>
</gene>
<dbReference type="SUPFAM" id="SSF53850">
    <property type="entry name" value="Periplasmic binding protein-like II"/>
    <property type="match status" value="1"/>
</dbReference>
<reference evidence="5" key="1">
    <citation type="submission" date="2016-10" db="EMBL/GenBank/DDBJ databases">
        <authorList>
            <person name="Varghese N."/>
            <person name="Submissions S."/>
        </authorList>
    </citation>
    <scope>NUCLEOTIDE SEQUENCE [LARGE SCALE GENOMIC DNA]</scope>
    <source>
        <strain evidence="5">CGMCC 1.10121</strain>
    </source>
</reference>
<organism evidence="4 5">
    <name type="scientific">Halogranum amylolyticum</name>
    <dbReference type="NCBI Taxonomy" id="660520"/>
    <lineage>
        <taxon>Archaea</taxon>
        <taxon>Methanobacteriati</taxon>
        <taxon>Methanobacteriota</taxon>
        <taxon>Stenosarchaea group</taxon>
        <taxon>Halobacteria</taxon>
        <taxon>Halobacteriales</taxon>
        <taxon>Haloferacaceae</taxon>
    </lineage>
</organism>
<dbReference type="Gene3D" id="3.10.105.10">
    <property type="entry name" value="Dipeptide-binding Protein, Domain 3"/>
    <property type="match status" value="1"/>
</dbReference>
<name>A0A1H8UIF3_9EURY</name>
<dbReference type="PROSITE" id="PS51318">
    <property type="entry name" value="TAT"/>
    <property type="match status" value="1"/>
</dbReference>
<dbReference type="EMBL" id="FODV01000011">
    <property type="protein sequence ID" value="SEP02876.1"/>
    <property type="molecule type" value="Genomic_DNA"/>
</dbReference>
<evidence type="ECO:0000256" key="1">
    <source>
        <dbReference type="ARBA" id="ARBA00022729"/>
    </source>
</evidence>
<evidence type="ECO:0000259" key="3">
    <source>
        <dbReference type="Pfam" id="PF00496"/>
    </source>
</evidence>
<accession>A0A1H8UIF3</accession>
<evidence type="ECO:0000256" key="2">
    <source>
        <dbReference type="SAM" id="MobiDB-lite"/>
    </source>
</evidence>
<sequence>MSEKNSQPQRRSVQLGRRRWLQTLGAGATIGLAGCNQSREKQQQSSAPNNQGGTDGNGGTSDQPSEPILDEVGSGNLPDEIQWNSFAPSGEFSGNLQLFTVDVGAVTRETEYETELVGYESWDYDEKNNILRKTIRDNVKYWNGDQFTATDLHAYDEMVRLQAPESSKYESIDVEDKRTIAYTFKKPHNPDILAKTELTDVFGMGERVWGEWLQKYQDASSADEKEEISKQLTELSVPHEEYVNRGLGTGPFQPTQINEQHLTLTKWDGHRNADKIDITQVRRHVAAEQARVDELITNDKLDLASDIHRYKGQLADHYETLYENPLPYFYKMNINWGNREYLQDVNVRRAMAACMDYNAQVSIAEEGAPVKTHAGIANSYYEQYLGGQQNKYIDYSVGADPDLADKFLGMSGYSRQNGTVVDPDGNELEPLRFIAGSGNWLTAAQVASAQLKDYGFAVNLNKVERGTKIDIITNKMSNWDLTTETHFSGITYHPSEFFKWGTFWGLRIGPGGYEAETGAKETVQQWIDEGREFSPYTGKPLKMEIPVNVGATDLSGETETIVPFELYNEVLQPVSKERTNEIVRKLSWAWNFHLPDIDLRYPAKNLFGDTKNFSWPDAEILAAYNETHALKHGHIGYK</sequence>
<dbReference type="InterPro" id="IPR006311">
    <property type="entry name" value="TAT_signal"/>
</dbReference>